<dbReference type="GO" id="GO:0003677">
    <property type="term" value="F:DNA binding"/>
    <property type="evidence" value="ECO:0007669"/>
    <property type="project" value="UniProtKB-KW"/>
</dbReference>
<keyword evidence="1" id="KW-0963">Cytoplasm</keyword>
<keyword evidence="4" id="KW-0804">Transcription</keyword>
<dbReference type="InterPro" id="IPR007492">
    <property type="entry name" value="LytTR_DNA-bd_dom"/>
</dbReference>
<reference evidence="7" key="1">
    <citation type="submission" date="2016-08" db="EMBL/GenBank/DDBJ databases">
        <authorList>
            <person name="Varghese N."/>
            <person name="Submissions Spin"/>
        </authorList>
    </citation>
    <scope>NUCLEOTIDE SEQUENCE [LARGE SCALE GENOMIC DNA]</scope>
    <source>
        <strain evidence="7">R-53094</strain>
    </source>
</reference>
<accession>A0A1C3ZLN7</accession>
<evidence type="ECO:0000256" key="3">
    <source>
        <dbReference type="ARBA" id="ARBA00023125"/>
    </source>
</evidence>
<feature type="domain" description="HTH LytTR-type" evidence="5">
    <location>
        <begin position="40"/>
        <end position="143"/>
    </location>
</feature>
<evidence type="ECO:0000256" key="1">
    <source>
        <dbReference type="ARBA" id="ARBA00022490"/>
    </source>
</evidence>
<dbReference type="PANTHER" id="PTHR37299">
    <property type="entry name" value="TRANSCRIPTIONAL REGULATOR-RELATED"/>
    <property type="match status" value="1"/>
</dbReference>
<dbReference type="Proteomes" id="UP000199268">
    <property type="component" value="Unassembled WGS sequence"/>
</dbReference>
<dbReference type="PANTHER" id="PTHR37299:SF2">
    <property type="entry name" value="HTH LYTTR-TYPE DOMAIN-CONTAINING PROTEIN"/>
    <property type="match status" value="1"/>
</dbReference>
<dbReference type="OrthoDB" id="9808614at2"/>
<proteinExistence type="predicted"/>
<dbReference type="SMART" id="SM00850">
    <property type="entry name" value="LytTR"/>
    <property type="match status" value="1"/>
</dbReference>
<dbReference type="STRING" id="1505725.GA0061074_10278"/>
<dbReference type="InterPro" id="IPR046947">
    <property type="entry name" value="LytR-like"/>
</dbReference>
<dbReference type="GO" id="GO:0000156">
    <property type="term" value="F:phosphorelay response regulator activity"/>
    <property type="evidence" value="ECO:0007669"/>
    <property type="project" value="InterPro"/>
</dbReference>
<evidence type="ECO:0000313" key="6">
    <source>
        <dbReference type="EMBL" id="SCB83162.1"/>
    </source>
</evidence>
<evidence type="ECO:0000256" key="4">
    <source>
        <dbReference type="ARBA" id="ARBA00023163"/>
    </source>
</evidence>
<dbReference type="EMBL" id="FMAO01000002">
    <property type="protein sequence ID" value="SCB83162.1"/>
    <property type="molecule type" value="Genomic_DNA"/>
</dbReference>
<protein>
    <submittedName>
        <fullName evidence="6">Transcriptional regulator, LytTR family</fullName>
    </submittedName>
</protein>
<sequence>MKINFFIDEEQPEHIDFHVRKVTEEMKDIAATLKQSDIQIWGYRDREVVPIKIDDVVRIKTESGEVYIQTDRDIYKAKKRIYQFLELLPKKFIQISSGEIINFEFIDHLELSGNGTIKLILLNKNEAYVSRRFVAKIKRSLGI</sequence>
<dbReference type="Gene3D" id="2.40.50.1020">
    <property type="entry name" value="LytTr DNA-binding domain"/>
    <property type="match status" value="1"/>
</dbReference>
<organism evidence="6 7">
    <name type="scientific">Weissella bombi</name>
    <dbReference type="NCBI Taxonomy" id="1505725"/>
    <lineage>
        <taxon>Bacteria</taxon>
        <taxon>Bacillati</taxon>
        <taxon>Bacillota</taxon>
        <taxon>Bacilli</taxon>
        <taxon>Lactobacillales</taxon>
        <taxon>Lactobacillaceae</taxon>
        <taxon>Weissella</taxon>
    </lineage>
</organism>
<evidence type="ECO:0000313" key="7">
    <source>
        <dbReference type="Proteomes" id="UP000199268"/>
    </source>
</evidence>
<evidence type="ECO:0000259" key="5">
    <source>
        <dbReference type="PROSITE" id="PS50930"/>
    </source>
</evidence>
<gene>
    <name evidence="6" type="ORF">GA0061074_10278</name>
</gene>
<keyword evidence="2" id="KW-0805">Transcription regulation</keyword>
<dbReference type="RefSeq" id="WP_092461545.1">
    <property type="nucleotide sequence ID" value="NZ_BJEE01000001.1"/>
</dbReference>
<dbReference type="PROSITE" id="PS50930">
    <property type="entry name" value="HTH_LYTTR"/>
    <property type="match status" value="1"/>
</dbReference>
<name>A0A1C3ZLN7_9LACO</name>
<keyword evidence="3" id="KW-0238">DNA-binding</keyword>
<dbReference type="Pfam" id="PF04397">
    <property type="entry name" value="LytTR"/>
    <property type="match status" value="1"/>
</dbReference>
<evidence type="ECO:0000256" key="2">
    <source>
        <dbReference type="ARBA" id="ARBA00023015"/>
    </source>
</evidence>
<dbReference type="AlphaFoldDB" id="A0A1C3ZLN7"/>
<keyword evidence="7" id="KW-1185">Reference proteome</keyword>